<evidence type="ECO:0000313" key="2">
    <source>
        <dbReference type="Proteomes" id="UP001243844"/>
    </source>
</evidence>
<name>A0AAW8JEU7_9GAMM</name>
<dbReference type="RefSeq" id="WP_308982126.1">
    <property type="nucleotide sequence ID" value="NZ_JAVIDL010000050.1"/>
</dbReference>
<dbReference type="Proteomes" id="UP001243844">
    <property type="component" value="Unassembled WGS sequence"/>
</dbReference>
<proteinExistence type="predicted"/>
<protein>
    <submittedName>
        <fullName evidence="1">Uncharacterized protein</fullName>
    </submittedName>
</protein>
<comment type="caution">
    <text evidence="1">The sequence shown here is derived from an EMBL/GenBank/DDBJ whole genome shotgun (WGS) entry which is preliminary data.</text>
</comment>
<accession>A0AAW8JEU7</accession>
<evidence type="ECO:0000313" key="1">
    <source>
        <dbReference type="EMBL" id="MDQ8937120.1"/>
    </source>
</evidence>
<gene>
    <name evidence="1" type="ORF">RFH47_15470</name>
</gene>
<reference evidence="1" key="1">
    <citation type="submission" date="2023-08" db="EMBL/GenBank/DDBJ databases">
        <title>Emergence of clinically-relevant ST2 carbapenem-resistant Acinetobacter baumannii strains in hospital sewages in Zhejiang, East of China.</title>
        <authorList>
            <person name="Kaichao C."/>
            <person name="Zhang R."/>
        </authorList>
    </citation>
    <scope>NUCLEOTIDE SEQUENCE</scope>
    <source>
        <strain evidence="1">M-RB-37</strain>
    </source>
</reference>
<dbReference type="EMBL" id="JAVIDL010000050">
    <property type="protein sequence ID" value="MDQ8937120.1"/>
    <property type="molecule type" value="Genomic_DNA"/>
</dbReference>
<dbReference type="AlphaFoldDB" id="A0AAW8JEU7"/>
<sequence length="172" mass="19605">MNTPKSPMLPIDLDFHMDLEKEGYLVTTIKSNLVTQPSNSTNNLSSVTFTPVFTLPSSKKYQSTGKDIHFSHHFYLVMWKNSVVALCLCSEQDGDRDHDYKLYKLCTIFDNSCDELNQIAGFVVHHNKTVVALFKACLQYDDGIWNGLGVFIISHIFNPNLLGNFINFIYDE</sequence>
<organism evidence="1 2">
    <name type="scientific">Acinetobacter rudis</name>
    <dbReference type="NCBI Taxonomy" id="632955"/>
    <lineage>
        <taxon>Bacteria</taxon>
        <taxon>Pseudomonadati</taxon>
        <taxon>Pseudomonadota</taxon>
        <taxon>Gammaproteobacteria</taxon>
        <taxon>Moraxellales</taxon>
        <taxon>Moraxellaceae</taxon>
        <taxon>Acinetobacter</taxon>
    </lineage>
</organism>